<gene>
    <name evidence="2" type="ordered locus">Tpau_2791</name>
</gene>
<keyword evidence="2" id="KW-0808">Transferase</keyword>
<organism evidence="2 3">
    <name type="scientific">Tsukamurella paurometabola (strain ATCC 8368 / DSM 20162 / CCUG 35730 / CIP 100753 / JCM 10117 / KCTC 9821 / NBRC 16120 / NCIMB 702349 / NCTC 13040)</name>
    <name type="common">Corynebacterium paurometabolum</name>
    <dbReference type="NCBI Taxonomy" id="521096"/>
    <lineage>
        <taxon>Bacteria</taxon>
        <taxon>Bacillati</taxon>
        <taxon>Actinomycetota</taxon>
        <taxon>Actinomycetes</taxon>
        <taxon>Mycobacteriales</taxon>
        <taxon>Tsukamurellaceae</taxon>
        <taxon>Tsukamurella</taxon>
    </lineage>
</organism>
<evidence type="ECO:0000313" key="2">
    <source>
        <dbReference type="EMBL" id="ADG79389.1"/>
    </source>
</evidence>
<dbReference type="Pfam" id="PF00583">
    <property type="entry name" value="Acetyltransf_1"/>
    <property type="match status" value="1"/>
</dbReference>
<dbReference type="STRING" id="521096.Tpau_2791"/>
<reference evidence="3" key="1">
    <citation type="submission" date="2010-03" db="EMBL/GenBank/DDBJ databases">
        <title>The complete chromosome of Tsukamurella paurometabola DSM 20162.</title>
        <authorList>
            <consortium name="US DOE Joint Genome Institute (JGI-PGF)"/>
            <person name="Lucas S."/>
            <person name="Copeland A."/>
            <person name="Lapidus A."/>
            <person name="Glavina del Rio T."/>
            <person name="Dalin E."/>
            <person name="Tice H."/>
            <person name="Bruce D."/>
            <person name="Goodwin L."/>
            <person name="Pitluck S."/>
            <person name="Kyrpides N."/>
            <person name="Mavromatis K."/>
            <person name="Ivanova N."/>
            <person name="Mikhailova N."/>
            <person name="Munk A.C."/>
            <person name="Brettin T."/>
            <person name="Detter J.C."/>
            <person name="Tapia R."/>
            <person name="Han C."/>
            <person name="Larimer F."/>
            <person name="Land M."/>
            <person name="Hauser L."/>
            <person name="Markowitz V."/>
            <person name="Cheng J.-F."/>
            <person name="Hugenholtz P."/>
            <person name="Woyke T."/>
            <person name="Wu D."/>
            <person name="Jando M."/>
            <person name="Brambilla E."/>
            <person name="Klenk H.-P."/>
            <person name="Eisen J.A."/>
        </authorList>
    </citation>
    <scope>NUCLEOTIDE SEQUENCE [LARGE SCALE GENOMIC DNA]</scope>
    <source>
        <strain evidence="3">ATCC 8368 / DSM 20162 / CCUG 35730 / CIP 100753 / JCM 10117 / KCTC 9821 / NBRC 16120 / NCIMB 702349 / NCTC 13040</strain>
    </source>
</reference>
<proteinExistence type="predicted"/>
<dbReference type="eggNOG" id="COG0456">
    <property type="taxonomic scope" value="Bacteria"/>
</dbReference>
<dbReference type="RefSeq" id="WP_013127403.1">
    <property type="nucleotide sequence ID" value="NC_014158.1"/>
</dbReference>
<dbReference type="EMBL" id="CP001966">
    <property type="protein sequence ID" value="ADG79389.1"/>
    <property type="molecule type" value="Genomic_DNA"/>
</dbReference>
<keyword evidence="3" id="KW-1185">Reference proteome</keyword>
<protein>
    <submittedName>
        <fullName evidence="2">GCN5-related N-acetyltransferase</fullName>
    </submittedName>
</protein>
<dbReference type="PROSITE" id="PS51186">
    <property type="entry name" value="GNAT"/>
    <property type="match status" value="1"/>
</dbReference>
<dbReference type="InterPro" id="IPR016181">
    <property type="entry name" value="Acyl_CoA_acyltransferase"/>
</dbReference>
<dbReference type="KEGG" id="tpr:Tpau_2791"/>
<dbReference type="SUPFAM" id="SSF55729">
    <property type="entry name" value="Acyl-CoA N-acyltransferases (Nat)"/>
    <property type="match status" value="1"/>
</dbReference>
<reference evidence="2 3" key="2">
    <citation type="journal article" date="2011" name="Stand. Genomic Sci.">
        <title>Complete genome sequence of Tsukamurella paurometabola type strain (no. 33).</title>
        <authorList>
            <person name="Munk A.C."/>
            <person name="Lapidus A."/>
            <person name="Lucas S."/>
            <person name="Nolan M."/>
            <person name="Tice H."/>
            <person name="Cheng J.F."/>
            <person name="Del Rio T.G."/>
            <person name="Goodwin L."/>
            <person name="Pitluck S."/>
            <person name="Liolios K."/>
            <person name="Huntemann M."/>
            <person name="Ivanova N."/>
            <person name="Mavromatis K."/>
            <person name="Mikhailova N."/>
            <person name="Pati A."/>
            <person name="Chen A."/>
            <person name="Palaniappan K."/>
            <person name="Tapia R."/>
            <person name="Han C."/>
            <person name="Land M."/>
            <person name="Hauser L."/>
            <person name="Chang Y.J."/>
            <person name="Jeffries C.D."/>
            <person name="Brettin T."/>
            <person name="Yasawong M."/>
            <person name="Brambilla E.M."/>
            <person name="Rohde M."/>
            <person name="Sikorski J."/>
            <person name="Goker M."/>
            <person name="Detter J.C."/>
            <person name="Woyke T."/>
            <person name="Bristow J."/>
            <person name="Eisen J.A."/>
            <person name="Markowitz V."/>
            <person name="Hugenholtz P."/>
            <person name="Kyrpides N.C."/>
            <person name="Klenk H.P."/>
        </authorList>
    </citation>
    <scope>NUCLEOTIDE SEQUENCE [LARGE SCALE GENOMIC DNA]</scope>
    <source>
        <strain evidence="3">ATCC 8368 / DSM 20162 / CCUG 35730 / CIP 100753 / JCM 10117 / KCTC 9821 / NBRC 16120 / NCIMB 702349 / NCTC 13040</strain>
    </source>
</reference>
<dbReference type="InterPro" id="IPR000182">
    <property type="entry name" value="GNAT_dom"/>
</dbReference>
<evidence type="ECO:0000313" key="3">
    <source>
        <dbReference type="Proteomes" id="UP000001213"/>
    </source>
</evidence>
<accession>D5UTA4</accession>
<evidence type="ECO:0000259" key="1">
    <source>
        <dbReference type="PROSITE" id="PS51186"/>
    </source>
</evidence>
<dbReference type="Gene3D" id="3.40.630.30">
    <property type="match status" value="1"/>
</dbReference>
<dbReference type="HOGENOM" id="CLU_109332_0_0_11"/>
<sequence>MTEIRRYRASDRAALDALFLRAGAGSPSGVLWGHAESERAVYLDPYIDHCADTVYVAEDRGDMVGYLTGCPPGSTLPPEDDRIVGALMRPAVLLRPATMRFLGRAAVDALRSRGEGASSGELRDPRWPAHLHIDLLPEARGTGAAQALMDAWLARLDGAGCYLQTLVENPRAVRFFDRAGFVPHGPTPTVPGVRYLGARVHQLTMVRPSGGA</sequence>
<name>D5UTA4_TSUPD</name>
<dbReference type="AlphaFoldDB" id="D5UTA4"/>
<dbReference type="Proteomes" id="UP000001213">
    <property type="component" value="Chromosome"/>
</dbReference>
<dbReference type="GO" id="GO:0016747">
    <property type="term" value="F:acyltransferase activity, transferring groups other than amino-acyl groups"/>
    <property type="evidence" value="ECO:0007669"/>
    <property type="project" value="InterPro"/>
</dbReference>
<feature type="domain" description="N-acetyltransferase" evidence="1">
    <location>
        <begin position="2"/>
        <end position="206"/>
    </location>
</feature>